<feature type="compositionally biased region" description="Polar residues" evidence="1">
    <location>
        <begin position="365"/>
        <end position="379"/>
    </location>
</feature>
<dbReference type="OrthoDB" id="292767at2"/>
<feature type="compositionally biased region" description="Low complexity" evidence="1">
    <location>
        <begin position="348"/>
        <end position="360"/>
    </location>
</feature>
<dbReference type="RefSeq" id="WP_149753042.1">
    <property type="nucleotide sequence ID" value="NZ_LWSK01000004.1"/>
</dbReference>
<sequence precursor="true">MLFRQLTIASLFTALAVAGTGSADACCLTDWLYGRQASPYAAGYAPVGTIAPVGFAQPYAAGYTPISTSSTTLLPAQTPALSSGAYQAQRPAYLDNPSVYTGLPVGNNLQTSYSVPLTSAPQLSAGNQSLFGGLRGNASARPFLGSSQYGASNVYPNSSYYQSNYASAQVGLPATALPATNVAPLFPRAPATPVRSGLSRFFGSLFGTNYQSSYYRAPITYYRPVTSVDPTLGTTVTVQQPCTSTVQQLQRTPYNSFQLSAPAPMQAAPGFGSPTCSTPAFGQAGPAYQPSAYQPSAIGQASAIAPAAGQFTVPIPSTATPPSGFGQSGLGQSSFGQGQPNTAPLTGSPSSPRSQSDLSPVDPPSLNNYQQPSYQQRSETSFRDESPSYDQPAPRSEPTEEPSTQKSYWELQSGEDSTAMISPSKRYGAVRPDFESRQAPAFTGIRPIRALDEDEPSPFRQELSRPSTSPSYDTPQLPARTAPVGGYTTSSRVPVREAAMTRRSYRRSYPAAKPLAPAKRDNTWSTAK</sequence>
<feature type="compositionally biased region" description="Polar residues" evidence="1">
    <location>
        <begin position="464"/>
        <end position="474"/>
    </location>
</feature>
<evidence type="ECO:0000313" key="4">
    <source>
        <dbReference type="Proteomes" id="UP000322699"/>
    </source>
</evidence>
<dbReference type="EMBL" id="VRLW01000001">
    <property type="protein sequence ID" value="KAA1262519.1"/>
    <property type="molecule type" value="Genomic_DNA"/>
</dbReference>
<dbReference type="Proteomes" id="UP000322699">
    <property type="component" value="Unassembled WGS sequence"/>
</dbReference>
<gene>
    <name evidence="3" type="ORF">LF1_50840</name>
</gene>
<feature type="region of interest" description="Disordered" evidence="1">
    <location>
        <begin position="314"/>
        <end position="528"/>
    </location>
</feature>
<comment type="caution">
    <text evidence="3">The sequence shown here is derived from an EMBL/GenBank/DDBJ whole genome shotgun (WGS) entry which is preliminary data.</text>
</comment>
<evidence type="ECO:0000313" key="3">
    <source>
        <dbReference type="EMBL" id="KAA1262519.1"/>
    </source>
</evidence>
<reference evidence="3 4" key="1">
    <citation type="submission" date="2019-08" db="EMBL/GenBank/DDBJ databases">
        <title>Deep-cultivation of Planctomycetes and their phenomic and genomic characterization uncovers novel biology.</title>
        <authorList>
            <person name="Wiegand S."/>
            <person name="Jogler M."/>
            <person name="Boedeker C."/>
            <person name="Pinto D."/>
            <person name="Vollmers J."/>
            <person name="Rivas-Marin E."/>
            <person name="Kohn T."/>
            <person name="Peeters S.H."/>
            <person name="Heuer A."/>
            <person name="Rast P."/>
            <person name="Oberbeckmann S."/>
            <person name="Bunk B."/>
            <person name="Jeske O."/>
            <person name="Meyerdierks A."/>
            <person name="Storesund J.E."/>
            <person name="Kallscheuer N."/>
            <person name="Luecker S."/>
            <person name="Lage O.M."/>
            <person name="Pohl T."/>
            <person name="Merkel B.J."/>
            <person name="Hornburger P."/>
            <person name="Mueller R.-W."/>
            <person name="Bruemmer F."/>
            <person name="Labrenz M."/>
            <person name="Spormann A.M."/>
            <person name="Op Den Camp H."/>
            <person name="Overmann J."/>
            <person name="Amann R."/>
            <person name="Jetten M.S.M."/>
            <person name="Mascher T."/>
            <person name="Medema M.H."/>
            <person name="Devos D.P."/>
            <person name="Kaster A.-K."/>
            <person name="Ovreas L."/>
            <person name="Rohde M."/>
            <person name="Galperin M.Y."/>
            <person name="Jogler C."/>
        </authorList>
    </citation>
    <scope>NUCLEOTIDE SEQUENCE [LARGE SCALE GENOMIC DNA]</scope>
    <source>
        <strain evidence="3 4">LF1</strain>
    </source>
</reference>
<feature type="signal peptide" evidence="2">
    <location>
        <begin position="1"/>
        <end position="25"/>
    </location>
</feature>
<keyword evidence="2" id="KW-0732">Signal</keyword>
<protein>
    <submittedName>
        <fullName evidence="3">Uncharacterized protein</fullName>
    </submittedName>
</protein>
<accession>A0A5B1CRL7</accession>
<keyword evidence="4" id="KW-1185">Reference proteome</keyword>
<organism evidence="3 4">
    <name type="scientific">Rubripirellula obstinata</name>
    <dbReference type="NCBI Taxonomy" id="406547"/>
    <lineage>
        <taxon>Bacteria</taxon>
        <taxon>Pseudomonadati</taxon>
        <taxon>Planctomycetota</taxon>
        <taxon>Planctomycetia</taxon>
        <taxon>Pirellulales</taxon>
        <taxon>Pirellulaceae</taxon>
        <taxon>Rubripirellula</taxon>
    </lineage>
</organism>
<dbReference type="AlphaFoldDB" id="A0A5B1CRL7"/>
<proteinExistence type="predicted"/>
<feature type="chain" id="PRO_5023124833" evidence="2">
    <location>
        <begin position="26"/>
        <end position="528"/>
    </location>
</feature>
<evidence type="ECO:0000256" key="1">
    <source>
        <dbReference type="SAM" id="MobiDB-lite"/>
    </source>
</evidence>
<name>A0A5B1CRL7_9BACT</name>
<feature type="compositionally biased region" description="Low complexity" evidence="1">
    <location>
        <begin position="330"/>
        <end position="339"/>
    </location>
</feature>
<evidence type="ECO:0000256" key="2">
    <source>
        <dbReference type="SAM" id="SignalP"/>
    </source>
</evidence>